<keyword evidence="8" id="KW-1185">Reference proteome</keyword>
<dbReference type="PROSITE" id="PS50261">
    <property type="entry name" value="G_PROTEIN_RECEP_F2_4"/>
    <property type="match status" value="1"/>
</dbReference>
<feature type="transmembrane region" description="Helical" evidence="5">
    <location>
        <begin position="277"/>
        <end position="294"/>
    </location>
</feature>
<keyword evidence="4 5" id="KW-0472">Membrane</keyword>
<sequence>MPLSQDQIGLIRTIFYVICPVAILSDGALILSVFHFKRFRKTLHYMQTSLALSELVISVNWVISNQIVPLEALCTIVGTLHQFFAIAVTSWTFLISLYCHNVVLYGPKVADNYNIWYQVYGWGMPVIFTAAGFIVSAVDNRGNLMGDATYECWFSTAYTDLRLYLFYTVIWSHYFALVGLYARIYWVARAYDVSLSALKVKQVRASAVAGGDLASNAPSLMPSAALSSVTSTIEKSSNDHISHVNQGHNNTLERHWSWSPEARASRKQTPLTSSRKIKLRASVIAFGYVVSWSVPTINRIMQMCGQTVPYWMTAATAVCFATSSLWNSAVFFATGFSRGR</sequence>
<feature type="transmembrane region" description="Helical" evidence="5">
    <location>
        <begin position="164"/>
        <end position="186"/>
    </location>
</feature>
<gene>
    <name evidence="7" type="ORF">CcCBS67573_g05308</name>
</gene>
<keyword evidence="2 5" id="KW-0812">Transmembrane</keyword>
<comment type="caution">
    <text evidence="7">The sequence shown here is derived from an EMBL/GenBank/DDBJ whole genome shotgun (WGS) entry which is preliminary data.</text>
</comment>
<dbReference type="GO" id="GO:0005886">
    <property type="term" value="C:plasma membrane"/>
    <property type="evidence" value="ECO:0007669"/>
    <property type="project" value="TreeGrafter"/>
</dbReference>
<feature type="domain" description="G-protein coupled receptors family 2 profile 2" evidence="6">
    <location>
        <begin position="11"/>
        <end position="167"/>
    </location>
</feature>
<evidence type="ECO:0000256" key="5">
    <source>
        <dbReference type="SAM" id="Phobius"/>
    </source>
</evidence>
<organism evidence="7 8">
    <name type="scientific">Chytriomyces confervae</name>
    <dbReference type="NCBI Taxonomy" id="246404"/>
    <lineage>
        <taxon>Eukaryota</taxon>
        <taxon>Fungi</taxon>
        <taxon>Fungi incertae sedis</taxon>
        <taxon>Chytridiomycota</taxon>
        <taxon>Chytridiomycota incertae sedis</taxon>
        <taxon>Chytridiomycetes</taxon>
        <taxon>Chytridiales</taxon>
        <taxon>Chytriomycetaceae</taxon>
        <taxon>Chytriomyces</taxon>
    </lineage>
</organism>
<feature type="transmembrane region" description="Helical" evidence="5">
    <location>
        <begin position="314"/>
        <end position="336"/>
    </location>
</feature>
<dbReference type="Proteomes" id="UP000320333">
    <property type="component" value="Unassembled WGS sequence"/>
</dbReference>
<accession>A0A507FDS4</accession>
<evidence type="ECO:0000313" key="8">
    <source>
        <dbReference type="Proteomes" id="UP000320333"/>
    </source>
</evidence>
<feature type="transmembrane region" description="Helical" evidence="5">
    <location>
        <begin position="119"/>
        <end position="138"/>
    </location>
</feature>
<evidence type="ECO:0000256" key="4">
    <source>
        <dbReference type="ARBA" id="ARBA00023136"/>
    </source>
</evidence>
<evidence type="ECO:0000256" key="2">
    <source>
        <dbReference type="ARBA" id="ARBA00022692"/>
    </source>
</evidence>
<name>A0A507FDS4_9FUNG</name>
<dbReference type="SUPFAM" id="SSF81321">
    <property type="entry name" value="Family A G protein-coupled receptor-like"/>
    <property type="match status" value="1"/>
</dbReference>
<dbReference type="InterPro" id="IPR017981">
    <property type="entry name" value="GPCR_2-like_7TM"/>
</dbReference>
<dbReference type="Gene3D" id="1.20.1070.10">
    <property type="entry name" value="Rhodopsin 7-helix transmembrane proteins"/>
    <property type="match status" value="1"/>
</dbReference>
<dbReference type="GO" id="GO:0007166">
    <property type="term" value="P:cell surface receptor signaling pathway"/>
    <property type="evidence" value="ECO:0007669"/>
    <property type="project" value="InterPro"/>
</dbReference>
<evidence type="ECO:0000256" key="3">
    <source>
        <dbReference type="ARBA" id="ARBA00022989"/>
    </source>
</evidence>
<evidence type="ECO:0000256" key="1">
    <source>
        <dbReference type="ARBA" id="ARBA00004141"/>
    </source>
</evidence>
<dbReference type="PANTHER" id="PTHR23112">
    <property type="entry name" value="G PROTEIN-COUPLED RECEPTOR 157-RELATED"/>
    <property type="match status" value="1"/>
</dbReference>
<dbReference type="GO" id="GO:0007189">
    <property type="term" value="P:adenylate cyclase-activating G protein-coupled receptor signaling pathway"/>
    <property type="evidence" value="ECO:0007669"/>
    <property type="project" value="TreeGrafter"/>
</dbReference>
<dbReference type="AlphaFoldDB" id="A0A507FDS4"/>
<evidence type="ECO:0000313" key="7">
    <source>
        <dbReference type="EMBL" id="TPX73428.1"/>
    </source>
</evidence>
<dbReference type="EMBL" id="QEAP01000186">
    <property type="protein sequence ID" value="TPX73428.1"/>
    <property type="molecule type" value="Genomic_DNA"/>
</dbReference>
<proteinExistence type="predicted"/>
<dbReference type="Pfam" id="PF00002">
    <property type="entry name" value="7tm_2"/>
    <property type="match status" value="1"/>
</dbReference>
<comment type="subcellular location">
    <subcellularLocation>
        <location evidence="1">Membrane</location>
        <topology evidence="1">Multi-pass membrane protein</topology>
    </subcellularLocation>
</comment>
<feature type="transmembrane region" description="Helical" evidence="5">
    <location>
        <begin position="83"/>
        <end position="107"/>
    </location>
</feature>
<reference evidence="7 8" key="1">
    <citation type="journal article" date="2019" name="Sci. Rep.">
        <title>Comparative genomics of chytrid fungi reveal insights into the obligate biotrophic and pathogenic lifestyle of Synchytrium endobioticum.</title>
        <authorList>
            <person name="van de Vossenberg B.T.L.H."/>
            <person name="Warris S."/>
            <person name="Nguyen H.D.T."/>
            <person name="van Gent-Pelzer M.P.E."/>
            <person name="Joly D.L."/>
            <person name="van de Geest H.C."/>
            <person name="Bonants P.J.M."/>
            <person name="Smith D.S."/>
            <person name="Levesque C.A."/>
            <person name="van der Lee T.A.J."/>
        </authorList>
    </citation>
    <scope>NUCLEOTIDE SEQUENCE [LARGE SCALE GENOMIC DNA]</scope>
    <source>
        <strain evidence="7 8">CBS 675.73</strain>
    </source>
</reference>
<protein>
    <recommendedName>
        <fullName evidence="6">G-protein coupled receptors family 2 profile 2 domain-containing protein</fullName>
    </recommendedName>
</protein>
<evidence type="ECO:0000259" key="6">
    <source>
        <dbReference type="PROSITE" id="PS50261"/>
    </source>
</evidence>
<dbReference type="GO" id="GO:0004930">
    <property type="term" value="F:G protein-coupled receptor activity"/>
    <property type="evidence" value="ECO:0007669"/>
    <property type="project" value="InterPro"/>
</dbReference>
<dbReference type="InterPro" id="IPR000832">
    <property type="entry name" value="GPCR_2_secretin-like"/>
</dbReference>
<dbReference type="PANTHER" id="PTHR23112:SF0">
    <property type="entry name" value="TRANSMEMBRANE PROTEIN 116"/>
    <property type="match status" value="1"/>
</dbReference>
<dbReference type="OrthoDB" id="2107561at2759"/>
<keyword evidence="3 5" id="KW-1133">Transmembrane helix</keyword>
<feature type="transmembrane region" description="Helical" evidence="5">
    <location>
        <begin position="14"/>
        <end position="36"/>
    </location>
</feature>